<dbReference type="AlphaFoldDB" id="A0A0R1RIY5"/>
<dbReference type="PATRIC" id="fig|1114972.6.peg.1812"/>
<comment type="caution">
    <text evidence="1">The sequence shown here is derived from an EMBL/GenBank/DDBJ whole genome shotgun (WGS) entry which is preliminary data.</text>
</comment>
<protein>
    <submittedName>
        <fullName evidence="1">Uncharacterized protein</fullName>
    </submittedName>
</protein>
<keyword evidence="2" id="KW-1185">Reference proteome</keyword>
<proteinExistence type="predicted"/>
<dbReference type="STRING" id="1114972.FD35_GL001777"/>
<accession>A0A0R1RIY5</accession>
<dbReference type="RefSeq" id="WP_017262325.1">
    <property type="nucleotide sequence ID" value="NZ_AUAW01000005.1"/>
</dbReference>
<dbReference type="EMBL" id="AZFF01000003">
    <property type="protein sequence ID" value="KRL56678.1"/>
    <property type="molecule type" value="Genomic_DNA"/>
</dbReference>
<organism evidence="1 2">
    <name type="scientific">Furfurilactobacillus rossiae DSM 15814</name>
    <dbReference type="NCBI Taxonomy" id="1114972"/>
    <lineage>
        <taxon>Bacteria</taxon>
        <taxon>Bacillati</taxon>
        <taxon>Bacillota</taxon>
        <taxon>Bacilli</taxon>
        <taxon>Lactobacillales</taxon>
        <taxon>Lactobacillaceae</taxon>
        <taxon>Furfurilactobacillus</taxon>
    </lineage>
</organism>
<dbReference type="Proteomes" id="UP000051999">
    <property type="component" value="Unassembled WGS sequence"/>
</dbReference>
<gene>
    <name evidence="1" type="ORF">FD35_GL001777</name>
</gene>
<sequence length="101" mass="11827">MTDINVFYDMTVHEYNTMLKGALLARIDDLHAQKQAASFTRPVLLADGEKNQDYEQQITENLKQQEAKIKQQFDPYFIKQQQARNDQNMMLYQLMHGGDSK</sequence>
<reference evidence="1 2" key="1">
    <citation type="journal article" date="2015" name="Genome Announc.">
        <title>Expanding the biotechnology potential of lactobacilli through comparative genomics of 213 strains and associated genera.</title>
        <authorList>
            <person name="Sun Z."/>
            <person name="Harris H.M."/>
            <person name="McCann A."/>
            <person name="Guo C."/>
            <person name="Argimon S."/>
            <person name="Zhang W."/>
            <person name="Yang X."/>
            <person name="Jeffery I.B."/>
            <person name="Cooney J.C."/>
            <person name="Kagawa T.F."/>
            <person name="Liu W."/>
            <person name="Song Y."/>
            <person name="Salvetti E."/>
            <person name="Wrobel A."/>
            <person name="Rasinkangas P."/>
            <person name="Parkhill J."/>
            <person name="Rea M.C."/>
            <person name="O'Sullivan O."/>
            <person name="Ritari J."/>
            <person name="Douillard F.P."/>
            <person name="Paul Ross R."/>
            <person name="Yang R."/>
            <person name="Briner A.E."/>
            <person name="Felis G.E."/>
            <person name="de Vos W.M."/>
            <person name="Barrangou R."/>
            <person name="Klaenhammer T.R."/>
            <person name="Caufield P.W."/>
            <person name="Cui Y."/>
            <person name="Zhang H."/>
            <person name="O'Toole P.W."/>
        </authorList>
    </citation>
    <scope>NUCLEOTIDE SEQUENCE [LARGE SCALE GENOMIC DNA]</scope>
    <source>
        <strain evidence="1 2">DSM 15814</strain>
    </source>
</reference>
<evidence type="ECO:0000313" key="1">
    <source>
        <dbReference type="EMBL" id="KRL56678.1"/>
    </source>
</evidence>
<evidence type="ECO:0000313" key="2">
    <source>
        <dbReference type="Proteomes" id="UP000051999"/>
    </source>
</evidence>
<name>A0A0R1RIY5_9LACO</name>